<dbReference type="EMBL" id="QAYG01000004">
    <property type="protein sequence ID" value="PTW60673.1"/>
    <property type="molecule type" value="Genomic_DNA"/>
</dbReference>
<dbReference type="AlphaFoldDB" id="A0A2T5VA97"/>
<dbReference type="Gene3D" id="1.10.443.10">
    <property type="entry name" value="Intergrase catalytic core"/>
    <property type="match status" value="1"/>
</dbReference>
<protein>
    <submittedName>
        <fullName evidence="2">Phage integrase family protein</fullName>
    </submittedName>
</protein>
<evidence type="ECO:0000256" key="1">
    <source>
        <dbReference type="ARBA" id="ARBA00023172"/>
    </source>
</evidence>
<gene>
    <name evidence="2" type="ORF">C8N35_104299</name>
</gene>
<dbReference type="Proteomes" id="UP000244081">
    <property type="component" value="Unassembled WGS sequence"/>
</dbReference>
<sequence>MLSVRKAWANSREDAGLGPDVVPHTLRHTTATWGMQNKADLYQFAGFLGMSVKMLNDVYGHHHPGPSAQRGGCGLKTPRAAALTPFQSGF</sequence>
<evidence type="ECO:0000313" key="2">
    <source>
        <dbReference type="EMBL" id="PTW60673.1"/>
    </source>
</evidence>
<organism evidence="2 3">
    <name type="scientific">Breoghania corrubedonensis</name>
    <dbReference type="NCBI Taxonomy" id="665038"/>
    <lineage>
        <taxon>Bacteria</taxon>
        <taxon>Pseudomonadati</taxon>
        <taxon>Pseudomonadota</taxon>
        <taxon>Alphaproteobacteria</taxon>
        <taxon>Hyphomicrobiales</taxon>
        <taxon>Stappiaceae</taxon>
        <taxon>Breoghania</taxon>
    </lineage>
</organism>
<dbReference type="InterPro" id="IPR013762">
    <property type="entry name" value="Integrase-like_cat_sf"/>
</dbReference>
<proteinExistence type="predicted"/>
<dbReference type="InterPro" id="IPR011010">
    <property type="entry name" value="DNA_brk_join_enz"/>
</dbReference>
<keyword evidence="3" id="KW-1185">Reference proteome</keyword>
<reference evidence="2 3" key="1">
    <citation type="submission" date="2018-04" db="EMBL/GenBank/DDBJ databases">
        <title>Genomic Encyclopedia of Archaeal and Bacterial Type Strains, Phase II (KMG-II): from individual species to whole genera.</title>
        <authorList>
            <person name="Goeker M."/>
        </authorList>
    </citation>
    <scope>NUCLEOTIDE SEQUENCE [LARGE SCALE GENOMIC DNA]</scope>
    <source>
        <strain evidence="2 3">DSM 23382</strain>
    </source>
</reference>
<dbReference type="GO" id="GO:0006310">
    <property type="term" value="P:DNA recombination"/>
    <property type="evidence" value="ECO:0007669"/>
    <property type="project" value="UniProtKB-KW"/>
</dbReference>
<dbReference type="GO" id="GO:0003677">
    <property type="term" value="F:DNA binding"/>
    <property type="evidence" value="ECO:0007669"/>
    <property type="project" value="InterPro"/>
</dbReference>
<evidence type="ECO:0000313" key="3">
    <source>
        <dbReference type="Proteomes" id="UP000244081"/>
    </source>
</evidence>
<dbReference type="SUPFAM" id="SSF56349">
    <property type="entry name" value="DNA breaking-rejoining enzymes"/>
    <property type="match status" value="1"/>
</dbReference>
<comment type="caution">
    <text evidence="2">The sequence shown here is derived from an EMBL/GenBank/DDBJ whole genome shotgun (WGS) entry which is preliminary data.</text>
</comment>
<keyword evidence="1" id="KW-0233">DNA recombination</keyword>
<name>A0A2T5VA97_9HYPH</name>
<accession>A0A2T5VA97</accession>
<dbReference type="GO" id="GO:0015074">
    <property type="term" value="P:DNA integration"/>
    <property type="evidence" value="ECO:0007669"/>
    <property type="project" value="InterPro"/>
</dbReference>